<keyword evidence="2" id="KW-1185">Reference proteome</keyword>
<evidence type="ECO:0000313" key="1">
    <source>
        <dbReference type="EMBL" id="GAA3569352.1"/>
    </source>
</evidence>
<comment type="caution">
    <text evidence="1">The sequence shown here is derived from an EMBL/GenBank/DDBJ whole genome shotgun (WGS) entry which is preliminary data.</text>
</comment>
<organism evidence="1 2">
    <name type="scientific">Amycolatopsis ultiminotia</name>
    <dbReference type="NCBI Taxonomy" id="543629"/>
    <lineage>
        <taxon>Bacteria</taxon>
        <taxon>Bacillati</taxon>
        <taxon>Actinomycetota</taxon>
        <taxon>Actinomycetes</taxon>
        <taxon>Pseudonocardiales</taxon>
        <taxon>Pseudonocardiaceae</taxon>
        <taxon>Amycolatopsis</taxon>
    </lineage>
</organism>
<dbReference type="Proteomes" id="UP001500689">
    <property type="component" value="Unassembled WGS sequence"/>
</dbReference>
<gene>
    <name evidence="1" type="ORF">GCM10022222_61930</name>
</gene>
<reference evidence="2" key="1">
    <citation type="journal article" date="2019" name="Int. J. Syst. Evol. Microbiol.">
        <title>The Global Catalogue of Microorganisms (GCM) 10K type strain sequencing project: providing services to taxonomists for standard genome sequencing and annotation.</title>
        <authorList>
            <consortium name="The Broad Institute Genomics Platform"/>
            <consortium name="The Broad Institute Genome Sequencing Center for Infectious Disease"/>
            <person name="Wu L."/>
            <person name="Ma J."/>
        </authorList>
    </citation>
    <scope>NUCLEOTIDE SEQUENCE [LARGE SCALE GENOMIC DNA]</scope>
    <source>
        <strain evidence="2">JCM 16898</strain>
    </source>
</reference>
<dbReference type="EMBL" id="BAAAZN010000015">
    <property type="protein sequence ID" value="GAA3569352.1"/>
    <property type="molecule type" value="Genomic_DNA"/>
</dbReference>
<name>A0ABP6XM15_9PSEU</name>
<protein>
    <submittedName>
        <fullName evidence="1">Uncharacterized protein</fullName>
    </submittedName>
</protein>
<evidence type="ECO:0000313" key="2">
    <source>
        <dbReference type="Proteomes" id="UP001500689"/>
    </source>
</evidence>
<accession>A0ABP6XM15</accession>
<sequence>MYACFSCFTVYDQGQIGGCSRCHNGVYVRTPTDKLEEDGEIDVCSSCWDYIISRD</sequence>
<proteinExistence type="predicted"/>